<dbReference type="InterPro" id="IPR006694">
    <property type="entry name" value="Fatty_acid_hydroxylase"/>
</dbReference>
<feature type="transmembrane region" description="Helical" evidence="5">
    <location>
        <begin position="69"/>
        <end position="89"/>
    </location>
</feature>
<dbReference type="EMBL" id="APQD01000007">
    <property type="protein sequence ID" value="ENV83569.1"/>
    <property type="molecule type" value="Genomic_DNA"/>
</dbReference>
<dbReference type="PANTHER" id="PTHR11863">
    <property type="entry name" value="STEROL DESATURASE"/>
    <property type="match status" value="1"/>
</dbReference>
<dbReference type="eggNOG" id="COG3000">
    <property type="taxonomic scope" value="Bacteria"/>
</dbReference>
<dbReference type="PATRIC" id="fig|1120925.3.peg.941"/>
<keyword evidence="2 5" id="KW-0812">Transmembrane</keyword>
<evidence type="ECO:0000256" key="3">
    <source>
        <dbReference type="ARBA" id="ARBA00022989"/>
    </source>
</evidence>
<dbReference type="InterPro" id="IPR050307">
    <property type="entry name" value="Sterol_Desaturase_Related"/>
</dbReference>
<dbReference type="GO" id="GO:0005506">
    <property type="term" value="F:iron ion binding"/>
    <property type="evidence" value="ECO:0007669"/>
    <property type="project" value="InterPro"/>
</dbReference>
<comment type="subcellular location">
    <subcellularLocation>
        <location evidence="1">Membrane</location>
    </subcellularLocation>
</comment>
<name>N9DLJ5_9GAMM</name>
<feature type="transmembrane region" description="Helical" evidence="5">
    <location>
        <begin position="101"/>
        <end position="123"/>
    </location>
</feature>
<dbReference type="GO" id="GO:0016491">
    <property type="term" value="F:oxidoreductase activity"/>
    <property type="evidence" value="ECO:0007669"/>
    <property type="project" value="InterPro"/>
</dbReference>
<gene>
    <name evidence="7" type="ORF">F941_00874</name>
</gene>
<evidence type="ECO:0000256" key="5">
    <source>
        <dbReference type="SAM" id="Phobius"/>
    </source>
</evidence>
<feature type="transmembrane region" description="Helical" evidence="5">
    <location>
        <begin position="241"/>
        <end position="259"/>
    </location>
</feature>
<evidence type="ECO:0000313" key="7">
    <source>
        <dbReference type="EMBL" id="ENV83569.1"/>
    </source>
</evidence>
<keyword evidence="4 5" id="KW-0472">Membrane</keyword>
<evidence type="ECO:0000259" key="6">
    <source>
        <dbReference type="Pfam" id="PF04116"/>
    </source>
</evidence>
<evidence type="ECO:0000256" key="4">
    <source>
        <dbReference type="ARBA" id="ARBA00023136"/>
    </source>
</evidence>
<dbReference type="GO" id="GO:0016020">
    <property type="term" value="C:membrane"/>
    <property type="evidence" value="ECO:0007669"/>
    <property type="project" value="UniProtKB-SubCell"/>
</dbReference>
<feature type="domain" description="Fatty acid hydroxylase" evidence="6">
    <location>
        <begin position="248"/>
        <end position="378"/>
    </location>
</feature>
<evidence type="ECO:0000256" key="1">
    <source>
        <dbReference type="ARBA" id="ARBA00004370"/>
    </source>
</evidence>
<keyword evidence="8" id="KW-1185">Reference proteome</keyword>
<evidence type="ECO:0000256" key="2">
    <source>
        <dbReference type="ARBA" id="ARBA00022692"/>
    </source>
</evidence>
<keyword evidence="3 5" id="KW-1133">Transmembrane helix</keyword>
<feature type="transmembrane region" description="Helical" evidence="5">
    <location>
        <begin position="316"/>
        <end position="334"/>
    </location>
</feature>
<dbReference type="Pfam" id="PF04116">
    <property type="entry name" value="FA_hydroxylase"/>
    <property type="match status" value="1"/>
</dbReference>
<feature type="transmembrane region" description="Helical" evidence="5">
    <location>
        <begin position="202"/>
        <end position="221"/>
    </location>
</feature>
<proteinExistence type="predicted"/>
<comment type="caution">
    <text evidence="7">The sequence shown here is derived from an EMBL/GenBank/DDBJ whole genome shotgun (WGS) entry which is preliminary data.</text>
</comment>
<evidence type="ECO:0000313" key="8">
    <source>
        <dbReference type="Proteomes" id="UP000018460"/>
    </source>
</evidence>
<reference evidence="7 8" key="1">
    <citation type="submission" date="2013-02" db="EMBL/GenBank/DDBJ databases">
        <title>The Genome Sequence of Acinetobacter bouvetii CIP 107468.</title>
        <authorList>
            <consortium name="The Broad Institute Genome Sequencing Platform"/>
            <consortium name="The Broad Institute Genome Sequencing Center for Infectious Disease"/>
            <person name="Cerqueira G."/>
            <person name="Feldgarden M."/>
            <person name="Courvalin P."/>
            <person name="Perichon B."/>
            <person name="Grillot-Courvalin C."/>
            <person name="Clermont D."/>
            <person name="Rocha E."/>
            <person name="Yoon E.-J."/>
            <person name="Nemec A."/>
            <person name="Walker B."/>
            <person name="Young S.K."/>
            <person name="Zeng Q."/>
            <person name="Gargeya S."/>
            <person name="Fitzgerald M."/>
            <person name="Haas B."/>
            <person name="Abouelleil A."/>
            <person name="Alvarado L."/>
            <person name="Arachchi H.M."/>
            <person name="Berlin A.M."/>
            <person name="Chapman S.B."/>
            <person name="Dewar J."/>
            <person name="Goldberg J."/>
            <person name="Griggs A."/>
            <person name="Gujja S."/>
            <person name="Hansen M."/>
            <person name="Howarth C."/>
            <person name="Imamovic A."/>
            <person name="Larimer J."/>
            <person name="McCowan C."/>
            <person name="Murphy C."/>
            <person name="Neiman D."/>
            <person name="Pearson M."/>
            <person name="Priest M."/>
            <person name="Roberts A."/>
            <person name="Saif S."/>
            <person name="Shea T."/>
            <person name="Sisk P."/>
            <person name="Sykes S."/>
            <person name="Wortman J."/>
            <person name="Nusbaum C."/>
            <person name="Birren B."/>
        </authorList>
    </citation>
    <scope>NUCLEOTIDE SEQUENCE [LARGE SCALE GENOMIC DNA]</scope>
    <source>
        <strain evidence="7 8">CIP 107468</strain>
    </source>
</reference>
<dbReference type="GO" id="GO:0008610">
    <property type="term" value="P:lipid biosynthetic process"/>
    <property type="evidence" value="ECO:0007669"/>
    <property type="project" value="InterPro"/>
</dbReference>
<organism evidence="7 8">
    <name type="scientific">Acinetobacter bouvetii DSM 14964 = CIP 107468</name>
    <dbReference type="NCBI Taxonomy" id="1120925"/>
    <lineage>
        <taxon>Bacteria</taxon>
        <taxon>Pseudomonadati</taxon>
        <taxon>Pseudomonadota</taxon>
        <taxon>Gammaproteobacteria</taxon>
        <taxon>Moraxellales</taxon>
        <taxon>Moraxellaceae</taxon>
        <taxon>Acinetobacter</taxon>
    </lineage>
</organism>
<sequence length="425" mass="49225">MGIRKNRFKAAKTVSFVYNSGMHLKCIDNKANNSIERIKTMTDHLRSKFENLELNAGHGKVSAFMSMSLGLLSICAALCFLFPSVLTTPELRPLYSRHYEVFYYCLLAGIFIGAGFGAYSAIIKQNRYGFYGLCFSLIAVVLGCGLIQAPALPALPFYAGFDYFVITLIILGTVFIPLEGFFAKNKDQKLLRVGWVTDMKYFMFSHVGIQLFSFLTVMPIQYWITHLPHNPIVPYVQAQPIWLQFIELLIVVDFTTYWLHRAMHEVNFLWRFHAIHHSSEHMDWLASSRLHIVEVIMTRFIATLPIFLLGFHTSAVFAYLVFISFHAIFIHSNVRFRFPYLRWLIATPEFHHWHHSSEKPAIDKNYAAFIPLYDVVFKSVYMPNHLASIYGTVGYKIPNSFVKQFTWPFKRYVNKLKKRFGKDSV</sequence>
<accession>N9DLJ5</accession>
<dbReference type="AlphaFoldDB" id="N9DLJ5"/>
<feature type="transmembrane region" description="Helical" evidence="5">
    <location>
        <begin position="130"/>
        <end position="151"/>
    </location>
</feature>
<protein>
    <recommendedName>
        <fullName evidence="6">Fatty acid hydroxylase domain-containing protein</fullName>
    </recommendedName>
</protein>
<dbReference type="Proteomes" id="UP000018460">
    <property type="component" value="Unassembled WGS sequence"/>
</dbReference>
<feature type="transmembrane region" description="Helical" evidence="5">
    <location>
        <begin position="163"/>
        <end position="182"/>
    </location>
</feature>